<dbReference type="EMBL" id="PPTU01000002">
    <property type="protein sequence ID" value="RDB72816.1"/>
    <property type="molecule type" value="Genomic_DNA"/>
</dbReference>
<evidence type="ECO:0000256" key="13">
    <source>
        <dbReference type="PIRNR" id="PIRNR002811"/>
    </source>
</evidence>
<dbReference type="HAMAP" id="MF_00974">
    <property type="entry name" value="DNA_primase_DnaG"/>
    <property type="match status" value="1"/>
</dbReference>
<evidence type="ECO:0000256" key="11">
    <source>
        <dbReference type="ARBA" id="ARBA00023163"/>
    </source>
</evidence>
<evidence type="ECO:0000256" key="12">
    <source>
        <dbReference type="HAMAP-Rule" id="MF_00974"/>
    </source>
</evidence>
<dbReference type="SUPFAM" id="SSF57783">
    <property type="entry name" value="Zinc beta-ribbon"/>
    <property type="match status" value="1"/>
</dbReference>
<evidence type="ECO:0000256" key="3">
    <source>
        <dbReference type="ARBA" id="ARBA00022679"/>
    </source>
</evidence>
<comment type="subunit">
    <text evidence="12">Monomer. Interacts with DnaB.</text>
</comment>
<dbReference type="RefSeq" id="WP_114532669.1">
    <property type="nucleotide sequence ID" value="NZ_JADNER010000001.1"/>
</dbReference>
<keyword evidence="4 12" id="KW-0548">Nucleotidyltransferase</keyword>
<dbReference type="PROSITE" id="PS50880">
    <property type="entry name" value="TOPRIM"/>
    <property type="match status" value="1"/>
</dbReference>
<evidence type="ECO:0000256" key="5">
    <source>
        <dbReference type="ARBA" id="ARBA00022705"/>
    </source>
</evidence>
<dbReference type="AlphaFoldDB" id="A0A369MNP3"/>
<evidence type="ECO:0000256" key="14">
    <source>
        <dbReference type="PIRSR" id="PIRSR002811-1"/>
    </source>
</evidence>
<dbReference type="PANTHER" id="PTHR30313">
    <property type="entry name" value="DNA PRIMASE"/>
    <property type="match status" value="1"/>
</dbReference>
<evidence type="ECO:0000313" key="16">
    <source>
        <dbReference type="EMBL" id="RDB72816.1"/>
    </source>
</evidence>
<dbReference type="NCBIfam" id="TIGR01391">
    <property type="entry name" value="dnaG"/>
    <property type="match status" value="1"/>
</dbReference>
<dbReference type="InterPro" id="IPR036977">
    <property type="entry name" value="DNA_primase_Znf_CHC2"/>
</dbReference>
<evidence type="ECO:0000256" key="6">
    <source>
        <dbReference type="ARBA" id="ARBA00022723"/>
    </source>
</evidence>
<sequence length="626" mass="68397">MAGGISEEDIQKVREANDLVEVIGERTPVKQRGRDFWCCCPLHNEKTPSFKIDPALQLWHCFGCGEGGDVFGFIMKTEDLSFPEAVRRLAERAHIDIAESGGRKNIGSSRKARLKAVCDETSQFYHCQLMRNPGSDASAARSYLGARGLGGEVPKTWQLGFAPGHGQLVRHLSAKGFKPDEMVQANVALSNDGGKLRDRFYNRIMFPINDPQGECIAFGGRVVGKGEPKYLNSQETPLFHKSQVLYGMDKAKAAMASTGIAVVVEGYTDVIALHEAGVRNAVATLGTALTMRHIRLLSRHAQHRIVYLFDGDEAGQRAADRALAFIDDSMTPEAGKSRIELAAVTLPDNLDPADFVAQRGAEELQKLIANAQPLLKYGIERRLARHDLSRAEGRAAALADALQVLAPIKDSMLARDYAVQIATSVRAREQDVIDQLEHLKAPKAEGERDDESAPEGFERAIAPRRPARNLPRAEINRRRFERQLLTLAARRPDLALLHADALAQTQWHEQAHAAIAQSMLDVLAEDPAASSARLVTEASRALPDAAAVLTSGTVSETAAPEQLAAFLVEELAIGDAEDAVGALRAQIADPLRLDPDELEMLYEAVAAMQQDLKRRRAAHKPLSPRS</sequence>
<dbReference type="InterPro" id="IPR006171">
    <property type="entry name" value="TOPRIM_dom"/>
</dbReference>
<comment type="domain">
    <text evidence="12">Contains an N-terminal zinc-binding domain, a central core domain that contains the primase activity, and a C-terminal DnaB-binding domain.</text>
</comment>
<accession>A0A369MNP3</accession>
<dbReference type="GO" id="GO:1990077">
    <property type="term" value="C:primosome complex"/>
    <property type="evidence" value="ECO:0007669"/>
    <property type="project" value="UniProtKB-KW"/>
</dbReference>
<dbReference type="SUPFAM" id="SSF56731">
    <property type="entry name" value="DNA primase core"/>
    <property type="match status" value="1"/>
</dbReference>
<dbReference type="FunFam" id="3.90.580.10:FF:000001">
    <property type="entry name" value="DNA primase"/>
    <property type="match status" value="1"/>
</dbReference>
<comment type="catalytic activity">
    <reaction evidence="12">
        <text>ssDNA + n NTP = ssDNA/pppN(pN)n-1 hybrid + (n-1) diphosphate.</text>
        <dbReference type="EC" id="2.7.7.101"/>
    </reaction>
</comment>
<dbReference type="Gene3D" id="3.90.580.10">
    <property type="entry name" value="Zinc finger, CHC2-type domain"/>
    <property type="match status" value="1"/>
</dbReference>
<evidence type="ECO:0000256" key="7">
    <source>
        <dbReference type="ARBA" id="ARBA00022771"/>
    </source>
</evidence>
<evidence type="ECO:0000256" key="4">
    <source>
        <dbReference type="ARBA" id="ARBA00022695"/>
    </source>
</evidence>
<keyword evidence="11 12" id="KW-0804">Transcription</keyword>
<dbReference type="InterPro" id="IPR037068">
    <property type="entry name" value="DNA_primase_core_N_sf"/>
</dbReference>
<evidence type="ECO:0000256" key="8">
    <source>
        <dbReference type="ARBA" id="ARBA00022833"/>
    </source>
</evidence>
<dbReference type="GO" id="GO:0006269">
    <property type="term" value="P:DNA replication, synthesis of primer"/>
    <property type="evidence" value="ECO:0007669"/>
    <property type="project" value="UniProtKB-UniRule"/>
</dbReference>
<keyword evidence="2 12" id="KW-0639">Primosome</keyword>
<dbReference type="GO" id="GO:0003899">
    <property type="term" value="F:DNA-directed RNA polymerase activity"/>
    <property type="evidence" value="ECO:0007669"/>
    <property type="project" value="UniProtKB-UniRule"/>
</dbReference>
<keyword evidence="10 12" id="KW-0238">DNA-binding</keyword>
<dbReference type="CDD" id="cd03364">
    <property type="entry name" value="TOPRIM_DnaG_primases"/>
    <property type="match status" value="1"/>
</dbReference>
<evidence type="ECO:0000313" key="17">
    <source>
        <dbReference type="Proteomes" id="UP000253970"/>
    </source>
</evidence>
<dbReference type="Pfam" id="PF10410">
    <property type="entry name" value="DnaB_bind"/>
    <property type="match status" value="1"/>
</dbReference>
<dbReference type="InterPro" id="IPR006295">
    <property type="entry name" value="DNA_primase_DnaG"/>
</dbReference>
<dbReference type="InterPro" id="IPR030846">
    <property type="entry name" value="DnaG_bac"/>
</dbReference>
<keyword evidence="6 12" id="KW-0479">Metal-binding</keyword>
<feature type="zinc finger region" description="CHC2-type" evidence="12 14">
    <location>
        <begin position="40"/>
        <end position="64"/>
    </location>
</feature>
<evidence type="ECO:0000256" key="10">
    <source>
        <dbReference type="ARBA" id="ARBA00023125"/>
    </source>
</evidence>
<name>A0A369MNP3_EGGLN</name>
<dbReference type="SMART" id="SM00493">
    <property type="entry name" value="TOPRIM"/>
    <property type="match status" value="1"/>
</dbReference>
<evidence type="ECO:0000256" key="9">
    <source>
        <dbReference type="ARBA" id="ARBA00022842"/>
    </source>
</evidence>
<comment type="function">
    <text evidence="12 13">RNA polymerase that catalyzes the synthesis of short RNA molecules used as primers for DNA polymerase during DNA replication.</text>
</comment>
<proteinExistence type="inferred from homology"/>
<dbReference type="Pfam" id="PF08275">
    <property type="entry name" value="DNAG_N"/>
    <property type="match status" value="1"/>
</dbReference>
<dbReference type="EC" id="2.7.7.101" evidence="12"/>
<evidence type="ECO:0000256" key="2">
    <source>
        <dbReference type="ARBA" id="ARBA00022515"/>
    </source>
</evidence>
<keyword evidence="1 12" id="KW-0240">DNA-directed RNA polymerase</keyword>
<dbReference type="InterPro" id="IPR019475">
    <property type="entry name" value="DNA_primase_DnaB-bd"/>
</dbReference>
<evidence type="ECO:0000256" key="1">
    <source>
        <dbReference type="ARBA" id="ARBA00022478"/>
    </source>
</evidence>
<protein>
    <recommendedName>
        <fullName evidence="12 13">DNA primase</fullName>
        <ecNumber evidence="12">2.7.7.101</ecNumber>
    </recommendedName>
</protein>
<comment type="cofactor">
    <cofactor evidence="12 13 14">
        <name>Zn(2+)</name>
        <dbReference type="ChEBI" id="CHEBI:29105"/>
    </cofactor>
    <text evidence="12 13 14">Binds 1 zinc ion per monomer.</text>
</comment>
<dbReference type="Gene3D" id="3.90.980.10">
    <property type="entry name" value="DNA primase, catalytic core, N-terminal domain"/>
    <property type="match status" value="1"/>
</dbReference>
<dbReference type="InterPro" id="IPR013264">
    <property type="entry name" value="DNAG_N"/>
</dbReference>
<keyword evidence="8 12" id="KW-0862">Zinc</keyword>
<keyword evidence="3 12" id="KW-0808">Transferase</keyword>
<dbReference type="PANTHER" id="PTHR30313:SF2">
    <property type="entry name" value="DNA PRIMASE"/>
    <property type="match status" value="1"/>
</dbReference>
<organism evidence="16 17">
    <name type="scientific">Eggerthella lenta</name>
    <name type="common">Eubacterium lentum</name>
    <dbReference type="NCBI Taxonomy" id="84112"/>
    <lineage>
        <taxon>Bacteria</taxon>
        <taxon>Bacillati</taxon>
        <taxon>Actinomycetota</taxon>
        <taxon>Coriobacteriia</taxon>
        <taxon>Eggerthellales</taxon>
        <taxon>Eggerthellaceae</taxon>
        <taxon>Eggerthella</taxon>
    </lineage>
</organism>
<comment type="caution">
    <text evidence="16">The sequence shown here is derived from an EMBL/GenBank/DDBJ whole genome shotgun (WGS) entry which is preliminary data.</text>
</comment>
<keyword evidence="9" id="KW-0460">Magnesium</keyword>
<dbReference type="PIRSF" id="PIRSF002811">
    <property type="entry name" value="DnaG"/>
    <property type="match status" value="1"/>
</dbReference>
<dbReference type="GO" id="GO:0008270">
    <property type="term" value="F:zinc ion binding"/>
    <property type="evidence" value="ECO:0007669"/>
    <property type="project" value="UniProtKB-UniRule"/>
</dbReference>
<dbReference type="InterPro" id="IPR050219">
    <property type="entry name" value="DnaG_primase"/>
</dbReference>
<dbReference type="FunFam" id="3.40.1360.10:FF:000002">
    <property type="entry name" value="DNA primase"/>
    <property type="match status" value="1"/>
</dbReference>
<dbReference type="GO" id="GO:0003677">
    <property type="term" value="F:DNA binding"/>
    <property type="evidence" value="ECO:0007669"/>
    <property type="project" value="UniProtKB-KW"/>
</dbReference>
<keyword evidence="7 12" id="KW-0863">Zinc-finger</keyword>
<keyword evidence="5 12" id="KW-0235">DNA replication</keyword>
<evidence type="ECO:0000259" key="15">
    <source>
        <dbReference type="PROSITE" id="PS50880"/>
    </source>
</evidence>
<dbReference type="SMART" id="SM00400">
    <property type="entry name" value="ZnF_CHCC"/>
    <property type="match status" value="1"/>
</dbReference>
<dbReference type="InterPro" id="IPR002694">
    <property type="entry name" value="Znf_CHC2"/>
</dbReference>
<dbReference type="Proteomes" id="UP000253970">
    <property type="component" value="Unassembled WGS sequence"/>
</dbReference>
<feature type="domain" description="Toprim" evidence="15">
    <location>
        <begin position="259"/>
        <end position="345"/>
    </location>
</feature>
<dbReference type="Gene3D" id="3.40.1360.10">
    <property type="match status" value="1"/>
</dbReference>
<comment type="similarity">
    <text evidence="12 13">Belongs to the DnaG primase family.</text>
</comment>
<dbReference type="Pfam" id="PF01807">
    <property type="entry name" value="Zn_ribbon_DnaG"/>
    <property type="match status" value="1"/>
</dbReference>
<dbReference type="GO" id="GO:0005737">
    <property type="term" value="C:cytoplasm"/>
    <property type="evidence" value="ECO:0007669"/>
    <property type="project" value="TreeGrafter"/>
</dbReference>
<dbReference type="Pfam" id="PF13662">
    <property type="entry name" value="Toprim_4"/>
    <property type="match status" value="1"/>
</dbReference>
<gene>
    <name evidence="12" type="primary">dnaG</name>
    <name evidence="16" type="ORF">C1875_02100</name>
</gene>
<reference evidence="16 17" key="1">
    <citation type="journal article" date="2018" name="Elife">
        <title>Discovery and characterization of a prevalent human gut bacterial enzyme sufficient for the inactivation of a family of plant toxins.</title>
        <authorList>
            <person name="Koppel N."/>
            <person name="Bisanz J.E."/>
            <person name="Pandelia M.E."/>
            <person name="Turnbaugh P.J."/>
            <person name="Balskus E.P."/>
        </authorList>
    </citation>
    <scope>NUCLEOTIDE SEQUENCE [LARGE SCALE GENOMIC DNA]</scope>
    <source>
        <strain evidence="16 17">W1 BHI 6</strain>
    </source>
</reference>
<dbReference type="InterPro" id="IPR034151">
    <property type="entry name" value="TOPRIM_DnaG_bac"/>
</dbReference>
<dbReference type="GO" id="GO:0000428">
    <property type="term" value="C:DNA-directed RNA polymerase complex"/>
    <property type="evidence" value="ECO:0007669"/>
    <property type="project" value="UniProtKB-KW"/>
</dbReference>